<evidence type="ECO:0000256" key="10">
    <source>
        <dbReference type="ARBA" id="ARBA00023136"/>
    </source>
</evidence>
<evidence type="ECO:0000256" key="5">
    <source>
        <dbReference type="ARBA" id="ARBA00022692"/>
    </source>
</evidence>
<dbReference type="InterPro" id="IPR003092">
    <property type="entry name" value="2pore_dom_K_chnl_TASK"/>
</dbReference>
<gene>
    <name evidence="16" type="ORF">L9F63_018320</name>
</gene>
<evidence type="ECO:0000256" key="9">
    <source>
        <dbReference type="ARBA" id="ARBA00023065"/>
    </source>
</evidence>
<keyword evidence="17" id="KW-1185">Reference proteome</keyword>
<name>A0AAD7ZX47_DIPPU</name>
<dbReference type="PANTHER" id="PTHR11003:SF326">
    <property type="entry name" value="ACID-SENSITIVE TWO PORE DOMAIN K+ CHANNEL DTASK-6"/>
    <property type="match status" value="1"/>
</dbReference>
<dbReference type="FunFam" id="1.10.287.70:FF:000090">
    <property type="entry name" value="two pore potassium channel protein sup-9"/>
    <property type="match status" value="1"/>
</dbReference>
<reference evidence="16" key="1">
    <citation type="journal article" date="2023" name="IScience">
        <title>Live-bearing cockroach genome reveals convergent evolutionary mechanisms linked to viviparity in insects and beyond.</title>
        <authorList>
            <person name="Fouks B."/>
            <person name="Harrison M.C."/>
            <person name="Mikhailova A.A."/>
            <person name="Marchal E."/>
            <person name="English S."/>
            <person name="Carruthers M."/>
            <person name="Jennings E.C."/>
            <person name="Chiamaka E.L."/>
            <person name="Frigard R.A."/>
            <person name="Pippel M."/>
            <person name="Attardo G.M."/>
            <person name="Benoit J.B."/>
            <person name="Bornberg-Bauer E."/>
            <person name="Tobe S.S."/>
        </authorList>
    </citation>
    <scope>NUCLEOTIDE SEQUENCE</scope>
    <source>
        <strain evidence="16">Stay&amp;Tobe</strain>
    </source>
</reference>
<evidence type="ECO:0000259" key="15">
    <source>
        <dbReference type="Pfam" id="PF07885"/>
    </source>
</evidence>
<proteinExistence type="inferred from homology"/>
<dbReference type="EMBL" id="JASPKZ010005690">
    <property type="protein sequence ID" value="KAJ9588322.1"/>
    <property type="molecule type" value="Genomic_DNA"/>
</dbReference>
<evidence type="ECO:0000313" key="16">
    <source>
        <dbReference type="EMBL" id="KAJ9588322.1"/>
    </source>
</evidence>
<feature type="transmembrane region" description="Helical" evidence="13">
    <location>
        <begin position="220"/>
        <end position="247"/>
    </location>
</feature>
<evidence type="ECO:0000256" key="7">
    <source>
        <dbReference type="ARBA" id="ARBA00022958"/>
    </source>
</evidence>
<keyword evidence="8 13" id="KW-1133">Transmembrane helix</keyword>
<evidence type="ECO:0000256" key="8">
    <source>
        <dbReference type="ARBA" id="ARBA00022989"/>
    </source>
</evidence>
<dbReference type="Gene3D" id="1.10.287.70">
    <property type="match status" value="1"/>
</dbReference>
<dbReference type="GO" id="GO:0005886">
    <property type="term" value="C:plasma membrane"/>
    <property type="evidence" value="ECO:0007669"/>
    <property type="project" value="TreeGrafter"/>
</dbReference>
<dbReference type="PRINTS" id="PR01333">
    <property type="entry name" value="2POREKCHANEL"/>
</dbReference>
<dbReference type="Pfam" id="PF07885">
    <property type="entry name" value="Ion_trans_2"/>
    <property type="match status" value="2"/>
</dbReference>
<dbReference type="SUPFAM" id="SSF81324">
    <property type="entry name" value="Voltage-gated potassium channels"/>
    <property type="match status" value="2"/>
</dbReference>
<feature type="non-terminal residue" evidence="16">
    <location>
        <position position="405"/>
    </location>
</feature>
<dbReference type="AlphaFoldDB" id="A0AAD7ZX47"/>
<feature type="transmembrane region" description="Helical" evidence="13">
    <location>
        <begin position="157"/>
        <end position="178"/>
    </location>
</feature>
<feature type="chain" id="PRO_5042113097" description="Potassium channel domain-containing protein" evidence="14">
    <location>
        <begin position="24"/>
        <end position="405"/>
    </location>
</feature>
<dbReference type="GO" id="GO:0022841">
    <property type="term" value="F:potassium ion leak channel activity"/>
    <property type="evidence" value="ECO:0007669"/>
    <property type="project" value="TreeGrafter"/>
</dbReference>
<evidence type="ECO:0000256" key="2">
    <source>
        <dbReference type="ARBA" id="ARBA00006666"/>
    </source>
</evidence>
<evidence type="ECO:0000256" key="1">
    <source>
        <dbReference type="ARBA" id="ARBA00004141"/>
    </source>
</evidence>
<reference evidence="16" key="2">
    <citation type="submission" date="2023-05" db="EMBL/GenBank/DDBJ databases">
        <authorList>
            <person name="Fouks B."/>
        </authorList>
    </citation>
    <scope>NUCLEOTIDE SEQUENCE</scope>
    <source>
        <strain evidence="16">Stay&amp;Tobe</strain>
        <tissue evidence="16">Testes</tissue>
    </source>
</reference>
<protein>
    <recommendedName>
        <fullName evidence="15">Potassium channel domain-containing protein</fullName>
    </recommendedName>
</protein>
<dbReference type="GO" id="GO:0030322">
    <property type="term" value="P:stabilization of membrane potential"/>
    <property type="evidence" value="ECO:0007669"/>
    <property type="project" value="TreeGrafter"/>
</dbReference>
<comment type="similarity">
    <text evidence="2 12">Belongs to the two pore domain potassium channel (TC 1.A.1.8) family.</text>
</comment>
<evidence type="ECO:0000256" key="3">
    <source>
        <dbReference type="ARBA" id="ARBA00022448"/>
    </source>
</evidence>
<keyword evidence="5 12" id="KW-0812">Transmembrane</keyword>
<sequence length="405" mass="44344">MKKQNVRTLSLIVCTFTYLLVGAAVFDALESETEKKRCDVLVELEKMVIKKYNISEDDFRVMETVVLKTEPHKAGKQWKFAGAFYYATTVLTTIGYGHSTPNTIGGKLFTMCYAIVGIPLGLVMFQSIGERLNKFSSVVIRNVKRMLRCKDVQASEINLICVVTTLSSLTIAGGAAAFSRYEGWTYFDSVYYCFITLTTIGFGDMVALQKDSALETKPEYVAFALIFILFGLAIVAASLNLLVLRFVTMNTEDERRDEAEALQAAQGAVRLEGDVITANGSIISGQLGGGGGGDSSSLEDGASVCSCSCSCYPVEHGSRHRYTVRRSPGKISHLLPLQPLENSSSALVLIYELLTHSLHLVRTPDAVWIIAGKRKKLTVVKTADDGNPKNQIKPDGSTFRNLARI</sequence>
<keyword evidence="9 12" id="KW-0406">Ion transport</keyword>
<feature type="domain" description="Potassium channel" evidence="15">
    <location>
        <begin position="75"/>
        <end position="132"/>
    </location>
</feature>
<evidence type="ECO:0000256" key="12">
    <source>
        <dbReference type="RuleBase" id="RU003857"/>
    </source>
</evidence>
<comment type="subcellular location">
    <subcellularLocation>
        <location evidence="1">Membrane</location>
        <topology evidence="1">Multi-pass membrane protein</topology>
    </subcellularLocation>
</comment>
<feature type="signal peptide" evidence="14">
    <location>
        <begin position="1"/>
        <end position="23"/>
    </location>
</feature>
<evidence type="ECO:0000256" key="6">
    <source>
        <dbReference type="ARBA" id="ARBA00022826"/>
    </source>
</evidence>
<comment type="caution">
    <text evidence="16">The sequence shown here is derived from an EMBL/GenBank/DDBJ whole genome shotgun (WGS) entry which is preliminary data.</text>
</comment>
<accession>A0AAD7ZX47</accession>
<keyword evidence="7" id="KW-0630">Potassium</keyword>
<organism evidence="16 17">
    <name type="scientific">Diploptera punctata</name>
    <name type="common">Pacific beetle cockroach</name>
    <dbReference type="NCBI Taxonomy" id="6984"/>
    <lineage>
        <taxon>Eukaryota</taxon>
        <taxon>Metazoa</taxon>
        <taxon>Ecdysozoa</taxon>
        <taxon>Arthropoda</taxon>
        <taxon>Hexapoda</taxon>
        <taxon>Insecta</taxon>
        <taxon>Pterygota</taxon>
        <taxon>Neoptera</taxon>
        <taxon>Polyneoptera</taxon>
        <taxon>Dictyoptera</taxon>
        <taxon>Blattodea</taxon>
        <taxon>Blaberoidea</taxon>
        <taxon>Blaberidae</taxon>
        <taxon>Diplopterinae</taxon>
        <taxon>Diploptera</taxon>
    </lineage>
</organism>
<feature type="transmembrane region" description="Helical" evidence="13">
    <location>
        <begin position="190"/>
        <end position="208"/>
    </location>
</feature>
<keyword evidence="4" id="KW-0633">Potassium transport</keyword>
<evidence type="ECO:0000313" key="17">
    <source>
        <dbReference type="Proteomes" id="UP001233999"/>
    </source>
</evidence>
<keyword evidence="11 12" id="KW-0407">Ion channel</keyword>
<dbReference type="InterPro" id="IPR013099">
    <property type="entry name" value="K_chnl_dom"/>
</dbReference>
<feature type="transmembrane region" description="Helical" evidence="13">
    <location>
        <begin position="108"/>
        <end position="128"/>
    </location>
</feature>
<dbReference type="InterPro" id="IPR003280">
    <property type="entry name" value="2pore_dom_K_chnl"/>
</dbReference>
<keyword evidence="14" id="KW-0732">Signal</keyword>
<evidence type="ECO:0000256" key="14">
    <source>
        <dbReference type="SAM" id="SignalP"/>
    </source>
</evidence>
<dbReference type="PRINTS" id="PR01095">
    <property type="entry name" value="TASKCHANNEL"/>
</dbReference>
<evidence type="ECO:0000256" key="13">
    <source>
        <dbReference type="SAM" id="Phobius"/>
    </source>
</evidence>
<dbReference type="Proteomes" id="UP001233999">
    <property type="component" value="Unassembled WGS sequence"/>
</dbReference>
<dbReference type="PANTHER" id="PTHR11003">
    <property type="entry name" value="POTASSIUM CHANNEL, SUBFAMILY K"/>
    <property type="match status" value="1"/>
</dbReference>
<evidence type="ECO:0000256" key="4">
    <source>
        <dbReference type="ARBA" id="ARBA00022538"/>
    </source>
</evidence>
<feature type="transmembrane region" description="Helical" evidence="13">
    <location>
        <begin position="78"/>
        <end position="96"/>
    </location>
</feature>
<keyword evidence="3 12" id="KW-0813">Transport</keyword>
<keyword evidence="6" id="KW-0631">Potassium channel</keyword>
<feature type="domain" description="Potassium channel" evidence="15">
    <location>
        <begin position="168"/>
        <end position="243"/>
    </location>
</feature>
<keyword evidence="10 13" id="KW-0472">Membrane</keyword>
<evidence type="ECO:0000256" key="11">
    <source>
        <dbReference type="ARBA" id="ARBA00023303"/>
    </source>
</evidence>
<dbReference type="GO" id="GO:0015271">
    <property type="term" value="F:outward rectifier potassium channel activity"/>
    <property type="evidence" value="ECO:0007669"/>
    <property type="project" value="TreeGrafter"/>
</dbReference>